<dbReference type="InterPro" id="IPR013325">
    <property type="entry name" value="RNA_pol_sigma_r2"/>
</dbReference>
<dbReference type="Gene3D" id="1.10.1740.10">
    <property type="match status" value="1"/>
</dbReference>
<proteinExistence type="predicted"/>
<dbReference type="Pfam" id="PF04542">
    <property type="entry name" value="Sigma70_r2"/>
    <property type="match status" value="1"/>
</dbReference>
<dbReference type="AlphaFoldDB" id="A0A4D4J4X0"/>
<dbReference type="PANTHER" id="PTHR47756">
    <property type="entry name" value="BLL6612 PROTEIN-RELATED"/>
    <property type="match status" value="1"/>
</dbReference>
<reference evidence="3" key="1">
    <citation type="submission" date="2019-04" db="EMBL/GenBank/DDBJ databases">
        <title>Draft genome sequence of Pseudonocardiaceae bacterium SL3-2-4.</title>
        <authorList>
            <person name="Ningsih F."/>
            <person name="Yokota A."/>
            <person name="Sakai Y."/>
            <person name="Nanatani K."/>
            <person name="Yabe S."/>
            <person name="Oetari A."/>
            <person name="Sjamsuridzal W."/>
        </authorList>
    </citation>
    <scope>NUCLEOTIDE SEQUENCE [LARGE SCALE GENOMIC DNA]</scope>
    <source>
        <strain evidence="3">SL3-2-4</strain>
    </source>
</reference>
<dbReference type="EMBL" id="BJFL01000017">
    <property type="protein sequence ID" value="GDY31725.1"/>
    <property type="molecule type" value="Genomic_DNA"/>
</dbReference>
<dbReference type="GO" id="GO:0003700">
    <property type="term" value="F:DNA-binding transcription factor activity"/>
    <property type="evidence" value="ECO:0007669"/>
    <property type="project" value="InterPro"/>
</dbReference>
<organism evidence="2 3">
    <name type="scientific">Gandjariella thermophila</name>
    <dbReference type="NCBI Taxonomy" id="1931992"/>
    <lineage>
        <taxon>Bacteria</taxon>
        <taxon>Bacillati</taxon>
        <taxon>Actinomycetota</taxon>
        <taxon>Actinomycetes</taxon>
        <taxon>Pseudonocardiales</taxon>
        <taxon>Pseudonocardiaceae</taxon>
        <taxon>Gandjariella</taxon>
    </lineage>
</organism>
<dbReference type="GO" id="GO:0006352">
    <property type="term" value="P:DNA-templated transcription initiation"/>
    <property type="evidence" value="ECO:0007669"/>
    <property type="project" value="InterPro"/>
</dbReference>
<dbReference type="PANTHER" id="PTHR47756:SF2">
    <property type="entry name" value="BLL6612 PROTEIN"/>
    <property type="match status" value="1"/>
</dbReference>
<feature type="domain" description="RNA polymerase sigma-70 region 2" evidence="1">
    <location>
        <begin position="5"/>
        <end position="54"/>
    </location>
</feature>
<dbReference type="Proteomes" id="UP000298860">
    <property type="component" value="Unassembled WGS sequence"/>
</dbReference>
<name>A0A4D4J4X0_9PSEU</name>
<protein>
    <recommendedName>
        <fullName evidence="1">RNA polymerase sigma-70 region 2 domain-containing protein</fullName>
    </recommendedName>
</protein>
<accession>A0A4D4J4X0</accession>
<dbReference type="SUPFAM" id="SSF88946">
    <property type="entry name" value="Sigma2 domain of RNA polymerase sigma factors"/>
    <property type="match status" value="1"/>
</dbReference>
<sequence length="89" mass="9840">MLAALVRALGDFELAEGALRDACAQALRRWPQARVPDDPVAWLLTVARNRAIDRGPRSVCNLFSRGRCWCRRGQGADRESGLAPARPKL</sequence>
<evidence type="ECO:0000313" key="3">
    <source>
        <dbReference type="Proteomes" id="UP000298860"/>
    </source>
</evidence>
<gene>
    <name evidence="2" type="ORF">GTS_33580</name>
</gene>
<evidence type="ECO:0000313" key="2">
    <source>
        <dbReference type="EMBL" id="GDY31725.1"/>
    </source>
</evidence>
<keyword evidence="3" id="KW-1185">Reference proteome</keyword>
<comment type="caution">
    <text evidence="2">The sequence shown here is derived from an EMBL/GenBank/DDBJ whole genome shotgun (WGS) entry which is preliminary data.</text>
</comment>
<evidence type="ECO:0000259" key="1">
    <source>
        <dbReference type="Pfam" id="PF04542"/>
    </source>
</evidence>
<dbReference type="InterPro" id="IPR007627">
    <property type="entry name" value="RNA_pol_sigma70_r2"/>
</dbReference>